<keyword evidence="2" id="KW-1185">Reference proteome</keyword>
<dbReference type="Proteomes" id="UP001148662">
    <property type="component" value="Unassembled WGS sequence"/>
</dbReference>
<name>A0ACC1RIN9_9APHY</name>
<accession>A0ACC1RIN9</accession>
<organism evidence="1 2">
    <name type="scientific">Phlebia brevispora</name>
    <dbReference type="NCBI Taxonomy" id="194682"/>
    <lineage>
        <taxon>Eukaryota</taxon>
        <taxon>Fungi</taxon>
        <taxon>Dikarya</taxon>
        <taxon>Basidiomycota</taxon>
        <taxon>Agaricomycotina</taxon>
        <taxon>Agaricomycetes</taxon>
        <taxon>Polyporales</taxon>
        <taxon>Meruliaceae</taxon>
        <taxon>Phlebia</taxon>
    </lineage>
</organism>
<evidence type="ECO:0000313" key="2">
    <source>
        <dbReference type="Proteomes" id="UP001148662"/>
    </source>
</evidence>
<dbReference type="EMBL" id="JANHOG010002785">
    <property type="protein sequence ID" value="KAJ3519988.1"/>
    <property type="molecule type" value="Genomic_DNA"/>
</dbReference>
<reference evidence="1" key="1">
    <citation type="submission" date="2022-07" db="EMBL/GenBank/DDBJ databases">
        <title>Genome Sequence of Phlebia brevispora.</title>
        <authorList>
            <person name="Buettner E."/>
        </authorList>
    </citation>
    <scope>NUCLEOTIDE SEQUENCE</scope>
    <source>
        <strain evidence="1">MPL23</strain>
    </source>
</reference>
<proteinExistence type="predicted"/>
<gene>
    <name evidence="1" type="ORF">NM688_g9223</name>
</gene>
<comment type="caution">
    <text evidence="1">The sequence shown here is derived from an EMBL/GenBank/DDBJ whole genome shotgun (WGS) entry which is preliminary data.</text>
</comment>
<sequence length="666" mass="73551">MYGHLDVGQSRGLDGIRTFDRRSYGHGGGPYEVRRRLACGARGHVGRKNNAASAYWPCLGIIHIGLEKSIYTVEMASSSATQDANPDLRTIMSVVQDFAAHDALAERVHPLHPYSSDPEISISMLRDLIDATSNISASLNAQVTLPLSNPKLLSLFKQQTSLSYTVRATDQMVRQTADLLRKRVGIIYGENIPLERSMLIDWFVSRLETWGKSAGMEAFREDGVEGRLTVTLGGKIVVVDINLRVDRPETDDSTINLTGVKTSYAVPNGSTSSTIAGSISLDGFLTDSIRAFLREMQKEEELQDPEEAVRISRRICDDLKYLMALDQLALREGDQGLRWFNSMDLLAVQAEAVATKEARSVAQSVGSTEAPLDIFLMRAHALPLPYVTIPSVSFLVYLSPFAYLILLRTRPQNLSPLTNLSLPVLDMSFQHLRTRIATHPQAAGVTLATLMLATEGPALPSQSSTMNVEVLATRPTFILLEGDANVDFMFPLPLESPASSGKLHRWFLDFTDGGKYPGVVMSQSKMREIETIVNPLGAGFDHVDSMPPMAFGSGSWVDLLLAPNAQLTSERYTSLYTSPSGVHPPLQLRLAAPEEPGFFLEKIPVRNLKEVWGILEVVREQCWLNEILCSTEWIPDELREVAQSDNTDEDEATEQELQAVLEGTIY</sequence>
<evidence type="ECO:0000313" key="1">
    <source>
        <dbReference type="EMBL" id="KAJ3519988.1"/>
    </source>
</evidence>
<protein>
    <submittedName>
        <fullName evidence="1">Uncharacterized protein</fullName>
    </submittedName>
</protein>